<dbReference type="CDD" id="cd03278">
    <property type="entry name" value="ABC_SMC_barmotin"/>
    <property type="match status" value="2"/>
</dbReference>
<dbReference type="Gene3D" id="3.30.70.1620">
    <property type="match status" value="1"/>
</dbReference>
<evidence type="ECO:0000313" key="10">
    <source>
        <dbReference type="Proteomes" id="UP000062260"/>
    </source>
</evidence>
<keyword evidence="5 7" id="KW-0175">Coiled coil</keyword>
<keyword evidence="3 7" id="KW-0547">Nucleotide-binding</keyword>
<name>A0A0X8FLR7_9LACT</name>
<comment type="subcellular location">
    <subcellularLocation>
        <location evidence="1 7">Cytoplasm</location>
    </subcellularLocation>
</comment>
<evidence type="ECO:0000313" key="9">
    <source>
        <dbReference type="EMBL" id="AMB98962.1"/>
    </source>
</evidence>
<dbReference type="FunFam" id="3.40.50.300:FF:000984">
    <property type="entry name" value="Chromosome partition protein Smc"/>
    <property type="match status" value="1"/>
</dbReference>
<dbReference type="Pfam" id="PF06470">
    <property type="entry name" value="SMC_hinge"/>
    <property type="match status" value="1"/>
</dbReference>
<feature type="region of interest" description="Disordered" evidence="8">
    <location>
        <begin position="719"/>
        <end position="753"/>
    </location>
</feature>
<evidence type="ECO:0000256" key="5">
    <source>
        <dbReference type="ARBA" id="ARBA00023054"/>
    </source>
</evidence>
<reference evidence="9 10" key="1">
    <citation type="journal article" date="2016" name="Genome Announc.">
        <title>Complete Genome Sequences of Aerococcus christensenii CCUG 28831T, Aerococcus sanguinicola CCUG 43001T, Aerococcus urinae CCUG 36881T, Aerococcus urinaeequi CCUG 28094T, Aerococcus urinaehominis CCUG 42038 BT, and Aerococcus viridans CCUG 4311T.</title>
        <authorList>
            <person name="Carkaci D."/>
            <person name="Dargis R."/>
            <person name="Nielsen X.C."/>
            <person name="Skovgaard O."/>
            <person name="Fuursted K."/>
            <person name="Christensen J.J."/>
        </authorList>
    </citation>
    <scope>NUCLEOTIDE SEQUENCE [LARGE SCALE GENOMIC DNA]</scope>
    <source>
        <strain evidence="9 10">CCUG42038B</strain>
    </source>
</reference>
<protein>
    <recommendedName>
        <fullName evidence="7">Chromosome partition protein Smc</fullName>
    </recommendedName>
</protein>
<sequence length="1186" mass="133894">MYLKAIDMVGFKSFANKTHIELNPGFTAIVGPNGSGKSNITEAIKWVLGEQSAKSLRGRRMDDVIFAGASERRPSQYAQVTLVFDNSDRVLAIDQDEVSISRRFTRSGESTYQINQQNCRLRDITDLTMDTGVGRDSFSIISQGRVEEIFSQKPGDRRGIIEEAAGVLKYKTRKYEAEKKLRATEDDLSRLYDIVHGLSQRLAPLADQREAALKYQTMKEELSQLDIALTTVQVETLSDQWAVTKQDLEQLNDRIDQNQDQASQLQAQIKAGKDRYQDLDQLVNQDNQAYVAGVQKIEQLRSELKVLDQQARFRKQSKASQDQVLAELRGAIKTGTDDVAQVQADLAVIDQAQADLADQIKQVQADLDHLQPVTDQEIEAERERYINLRQDLVHLRNRLAQNKKDQDQEKAQSQRLDRTSNQDQAAIDKLDQTKLTQTKELDQVQAHLAELLDRYRQQARLYQDRQSDLKQLDQGRQQANQHMLRTESRLHSLKELAADHTGFYQGPKAALALKSQHPGIKGAVAQLIQVPAKYLVASEIALASASQNIVVDTSQTASQVIKQLKKDQTGRATFYPLDTIKGRYLHKSVGEAAQLAPGYCGVLAELLDYDQVYREIIYNLLGQTLVFTDLDQGRHFARSQGNRVRIVTLEGDLIHPGGSMTGGSVKKQARGLLGRQHEIDQLQAQLDQEKDRYHQAQASYQQLADQVKDQEAQLAKLKEQGDETRYQERRLKDRLDQTSQQLADRKKEAAAQGYEHQVNQENLLQLSQEAEELQAQLAKKEAELEESQARLKTYNQSAEESRQAKDQLQAQLQELKTERAVVVERQAQQQKELSQSQADLDSRQDRLATILADLDQINDDQTADQTKQAQLAIDLKAAENWRQDMDQQLKQAQADRQNQAQKNNDLQVALDQVTASLQDYYQQQSKLEARSSRFEVTIDNHLTQLNEDYGLTFERAKAQSHLDMSIEAASQRVGDLKRQLSQLGPVNLAAIDEYDQVNDQYQFTEGQRQDILKAKADLEATMAKMDQEVSRRFKQTFKVVQANFQKIFPKLFGGGQADLILTDPSDLLHTGIEIKAQPPGKKLQHLSLLSGGEKALTAIALLFAILEANTVAFSILDEVEAALDEANVARYGQYLKNFKGSTQFIVITHRKGTMAEADLLYGVTMQKDGVSQLAAVRLEEYDDLEE</sequence>
<evidence type="ECO:0000256" key="7">
    <source>
        <dbReference type="HAMAP-Rule" id="MF_01894"/>
    </source>
</evidence>
<dbReference type="GO" id="GO:0007059">
    <property type="term" value="P:chromosome segregation"/>
    <property type="evidence" value="ECO:0007669"/>
    <property type="project" value="UniProtKB-UniRule"/>
</dbReference>
<feature type="coiled-coil region" evidence="7">
    <location>
        <begin position="875"/>
        <end position="930"/>
    </location>
</feature>
<dbReference type="PANTHER" id="PTHR43977">
    <property type="entry name" value="STRUCTURAL MAINTENANCE OF CHROMOSOMES PROTEIN 3"/>
    <property type="match status" value="1"/>
</dbReference>
<dbReference type="NCBIfam" id="TIGR02168">
    <property type="entry name" value="SMC_prok_B"/>
    <property type="match status" value="1"/>
</dbReference>
<accession>A0A0X8FLR7</accession>
<evidence type="ECO:0000256" key="2">
    <source>
        <dbReference type="ARBA" id="ARBA00022490"/>
    </source>
</evidence>
<dbReference type="SMART" id="SM00968">
    <property type="entry name" value="SMC_hinge"/>
    <property type="match status" value="1"/>
</dbReference>
<comment type="domain">
    <text evidence="7">Contains large globular domains required for ATP hydrolysis at each terminus and a third globular domain forming a flexible hinge near the middle of the molecule. These domains are separated by coiled-coil structures.</text>
</comment>
<comment type="function">
    <text evidence="7">Required for chromosome condensation and partitioning.</text>
</comment>
<dbReference type="InterPro" id="IPR036277">
    <property type="entry name" value="SMC_hinge_sf"/>
</dbReference>
<keyword evidence="10" id="KW-1185">Reference proteome</keyword>
<feature type="binding site" evidence="7">
    <location>
        <begin position="32"/>
        <end position="39"/>
    </location>
    <ligand>
        <name>ATP</name>
        <dbReference type="ChEBI" id="CHEBI:30616"/>
    </ligand>
</feature>
<dbReference type="InterPro" id="IPR024704">
    <property type="entry name" value="SMC"/>
</dbReference>
<feature type="compositionally biased region" description="Basic and acidic residues" evidence="8">
    <location>
        <begin position="402"/>
        <end position="424"/>
    </location>
</feature>
<feature type="compositionally biased region" description="Basic and acidic residues" evidence="8">
    <location>
        <begin position="719"/>
        <end position="736"/>
    </location>
</feature>
<dbReference type="GO" id="GO:0016887">
    <property type="term" value="F:ATP hydrolysis activity"/>
    <property type="evidence" value="ECO:0007669"/>
    <property type="project" value="InterPro"/>
</dbReference>
<dbReference type="RefSeq" id="WP_067977901.1">
    <property type="nucleotide sequence ID" value="NZ_CP014163.1"/>
</dbReference>
<dbReference type="KEGG" id="auh:AWM75_02650"/>
<dbReference type="EMBL" id="CP014163">
    <property type="protein sequence ID" value="AMB98962.1"/>
    <property type="molecule type" value="Genomic_DNA"/>
</dbReference>
<keyword evidence="6 7" id="KW-0238">DNA-binding</keyword>
<evidence type="ECO:0000256" key="3">
    <source>
        <dbReference type="ARBA" id="ARBA00022741"/>
    </source>
</evidence>
<evidence type="ECO:0000256" key="4">
    <source>
        <dbReference type="ARBA" id="ARBA00022840"/>
    </source>
</evidence>
<evidence type="ECO:0000256" key="6">
    <source>
        <dbReference type="ARBA" id="ARBA00023125"/>
    </source>
</evidence>
<feature type="region of interest" description="Disordered" evidence="8">
    <location>
        <begin position="399"/>
        <end position="424"/>
    </location>
</feature>
<reference evidence="10" key="2">
    <citation type="submission" date="2016-01" db="EMBL/GenBank/DDBJ databases">
        <title>Six Aerococcus type strain genome sequencing and assembly using PacBio and Illumina Hiseq.</title>
        <authorList>
            <person name="Carkaci D."/>
            <person name="Dargis R."/>
            <person name="Nielsen X.C."/>
            <person name="Skovgaard O."/>
            <person name="Fuursted K."/>
            <person name="Christensen J.J."/>
        </authorList>
    </citation>
    <scope>NUCLEOTIDE SEQUENCE [LARGE SCALE GENOMIC DNA]</scope>
    <source>
        <strain evidence="10">CCUG42038B</strain>
    </source>
</reference>
<dbReference type="Pfam" id="PF02463">
    <property type="entry name" value="SMC_N"/>
    <property type="match status" value="1"/>
</dbReference>
<dbReference type="STRING" id="128944.AWM75_02650"/>
<keyword evidence="4 7" id="KW-0067">ATP-binding</keyword>
<dbReference type="Gene3D" id="1.20.1060.20">
    <property type="match status" value="1"/>
</dbReference>
<dbReference type="HAMAP" id="MF_01894">
    <property type="entry name" value="Smc_prok"/>
    <property type="match status" value="1"/>
</dbReference>
<dbReference type="Proteomes" id="UP000062260">
    <property type="component" value="Chromosome"/>
</dbReference>
<dbReference type="GO" id="GO:0005694">
    <property type="term" value="C:chromosome"/>
    <property type="evidence" value="ECO:0007669"/>
    <property type="project" value="InterPro"/>
</dbReference>
<dbReference type="OrthoDB" id="9808768at2"/>
<keyword evidence="2 7" id="KW-0963">Cytoplasm</keyword>
<dbReference type="GO" id="GO:0005524">
    <property type="term" value="F:ATP binding"/>
    <property type="evidence" value="ECO:0007669"/>
    <property type="project" value="UniProtKB-UniRule"/>
</dbReference>
<dbReference type="Gene3D" id="3.40.50.300">
    <property type="entry name" value="P-loop containing nucleotide triphosphate hydrolases"/>
    <property type="match status" value="2"/>
</dbReference>
<organism evidence="9 10">
    <name type="scientific">Aerococcus urinaehominis</name>
    <dbReference type="NCBI Taxonomy" id="128944"/>
    <lineage>
        <taxon>Bacteria</taxon>
        <taxon>Bacillati</taxon>
        <taxon>Bacillota</taxon>
        <taxon>Bacilli</taxon>
        <taxon>Lactobacillales</taxon>
        <taxon>Aerococcaceae</taxon>
        <taxon>Aerococcus</taxon>
    </lineage>
</organism>
<dbReference type="InterPro" id="IPR010935">
    <property type="entry name" value="SMC_hinge"/>
</dbReference>
<proteinExistence type="inferred from homology"/>
<comment type="subunit">
    <text evidence="7">Homodimer.</text>
</comment>
<dbReference type="GO" id="GO:0003677">
    <property type="term" value="F:DNA binding"/>
    <property type="evidence" value="ECO:0007669"/>
    <property type="project" value="UniProtKB-UniRule"/>
</dbReference>
<dbReference type="SUPFAM" id="SSF52540">
    <property type="entry name" value="P-loop containing nucleoside triphosphate hydrolases"/>
    <property type="match status" value="1"/>
</dbReference>
<feature type="coiled-coil region" evidence="7">
    <location>
        <begin position="245"/>
        <end position="282"/>
    </location>
</feature>
<dbReference type="InterPro" id="IPR027417">
    <property type="entry name" value="P-loop_NTPase"/>
</dbReference>
<dbReference type="InterPro" id="IPR011890">
    <property type="entry name" value="SMC_prok"/>
</dbReference>
<dbReference type="GO" id="GO:0007062">
    <property type="term" value="P:sister chromatid cohesion"/>
    <property type="evidence" value="ECO:0007669"/>
    <property type="project" value="InterPro"/>
</dbReference>
<dbReference type="GO" id="GO:0005737">
    <property type="term" value="C:cytoplasm"/>
    <property type="evidence" value="ECO:0007669"/>
    <property type="project" value="UniProtKB-SubCell"/>
</dbReference>
<dbReference type="AlphaFoldDB" id="A0A0X8FLR7"/>
<evidence type="ECO:0000256" key="8">
    <source>
        <dbReference type="SAM" id="MobiDB-lite"/>
    </source>
</evidence>
<comment type="similarity">
    <text evidence="7">Belongs to the SMC family.</text>
</comment>
<dbReference type="GO" id="GO:0006260">
    <property type="term" value="P:DNA replication"/>
    <property type="evidence" value="ECO:0007669"/>
    <property type="project" value="UniProtKB-UniRule"/>
</dbReference>
<dbReference type="FunFam" id="3.40.50.300:FF:000901">
    <property type="entry name" value="Chromosome partition protein Smc"/>
    <property type="match status" value="1"/>
</dbReference>
<dbReference type="SUPFAM" id="SSF75553">
    <property type="entry name" value="Smc hinge domain"/>
    <property type="match status" value="1"/>
</dbReference>
<dbReference type="GO" id="GO:0030261">
    <property type="term" value="P:chromosome condensation"/>
    <property type="evidence" value="ECO:0007669"/>
    <property type="project" value="InterPro"/>
</dbReference>
<gene>
    <name evidence="7" type="primary">smc</name>
    <name evidence="9" type="ORF">AWM75_02650</name>
</gene>
<dbReference type="PIRSF" id="PIRSF005719">
    <property type="entry name" value="SMC"/>
    <property type="match status" value="1"/>
</dbReference>
<evidence type="ECO:0000256" key="1">
    <source>
        <dbReference type="ARBA" id="ARBA00004496"/>
    </source>
</evidence>
<dbReference type="InterPro" id="IPR003395">
    <property type="entry name" value="RecF/RecN/SMC_N"/>
</dbReference>